<dbReference type="AlphaFoldDB" id="A0A6B0T9F2"/>
<feature type="domain" description="HTH bat-type" evidence="3">
    <location>
        <begin position="162"/>
        <end position="213"/>
    </location>
</feature>
<evidence type="ECO:0000259" key="4">
    <source>
        <dbReference type="Pfam" id="PF24278"/>
    </source>
</evidence>
<dbReference type="InterPro" id="IPR007050">
    <property type="entry name" value="HTH_bacterioopsin"/>
</dbReference>
<evidence type="ECO:0000313" key="6">
    <source>
        <dbReference type="Proteomes" id="UP000466535"/>
    </source>
</evidence>
<proteinExistence type="predicted"/>
<accession>A0A6B0T9F2</accession>
<dbReference type="EMBL" id="WUUT01000003">
    <property type="protein sequence ID" value="MXR51871.1"/>
    <property type="molecule type" value="Genomic_DNA"/>
</dbReference>
<sequence>MWEVSYRITPEQGYFDRGETVLWDAGIYLESIRSMEFVEDGSVVMVYEIDGDADTLRECLDAAPEKIIEYSITEDSDPLVAQLWMYPDEGLEQLLDVHRSFGVSVEFPIDYVSQDPSTIEMVETGPRNELRDRIEQTREVADVHINHVHRHDPGSQQLFRELTDRQQEVLQAAVEEGYYQIPREATHQEIADKLGCSKSVVGQHLRRVESALVSAVVPDADEDL</sequence>
<dbReference type="PANTHER" id="PTHR34236:SF1">
    <property type="entry name" value="DIMETHYL SULFOXIDE REDUCTASE TRANSCRIPTIONAL ACTIVATOR"/>
    <property type="match status" value="1"/>
</dbReference>
<reference evidence="5 6" key="1">
    <citation type="submission" date="2019-12" db="EMBL/GenBank/DDBJ databases">
        <title>Isolation and characterization of three novel carbon monoxide-oxidizing members of Halobacteria from salione crusts and soils.</title>
        <authorList>
            <person name="Myers M.R."/>
            <person name="King G.M."/>
        </authorList>
    </citation>
    <scope>NUCLEOTIDE SEQUENCE [LARGE SCALE GENOMIC DNA]</scope>
    <source>
        <strain evidence="5 6">WSH3</strain>
    </source>
</reference>
<organism evidence="5 6">
    <name type="scientific">Halovenus carboxidivorans</name>
    <dbReference type="NCBI Taxonomy" id="2692199"/>
    <lineage>
        <taxon>Archaea</taxon>
        <taxon>Methanobacteriati</taxon>
        <taxon>Methanobacteriota</taxon>
        <taxon>Stenosarchaea group</taxon>
        <taxon>Halobacteria</taxon>
        <taxon>Halobacteriales</taxon>
        <taxon>Haloarculaceae</taxon>
        <taxon>Halovenus</taxon>
    </lineage>
</organism>
<dbReference type="InterPro" id="IPR036388">
    <property type="entry name" value="WH-like_DNA-bd_sf"/>
</dbReference>
<feature type="domain" description="HVO-0513-like N-terminal" evidence="4">
    <location>
        <begin position="20"/>
        <end position="148"/>
    </location>
</feature>
<dbReference type="SUPFAM" id="SSF88659">
    <property type="entry name" value="Sigma3 and sigma4 domains of RNA polymerase sigma factors"/>
    <property type="match status" value="1"/>
</dbReference>
<dbReference type="RefSeq" id="WP_159763996.1">
    <property type="nucleotide sequence ID" value="NZ_WUUT01000003.1"/>
</dbReference>
<dbReference type="Pfam" id="PF24278">
    <property type="entry name" value="HVO_0513_N"/>
    <property type="match status" value="1"/>
</dbReference>
<dbReference type="Proteomes" id="UP000466535">
    <property type="component" value="Unassembled WGS sequence"/>
</dbReference>
<evidence type="ECO:0000259" key="3">
    <source>
        <dbReference type="Pfam" id="PF04967"/>
    </source>
</evidence>
<evidence type="ECO:0000313" key="5">
    <source>
        <dbReference type="EMBL" id="MXR51871.1"/>
    </source>
</evidence>
<dbReference type="InterPro" id="IPR013324">
    <property type="entry name" value="RNA_pol_sigma_r3/r4-like"/>
</dbReference>
<protein>
    <submittedName>
        <fullName evidence="5">Uncharacterized protein</fullName>
    </submittedName>
</protein>
<evidence type="ECO:0000256" key="1">
    <source>
        <dbReference type="ARBA" id="ARBA00023015"/>
    </source>
</evidence>
<dbReference type="InterPro" id="IPR056493">
    <property type="entry name" value="HVO_0513_N"/>
</dbReference>
<dbReference type="PANTHER" id="PTHR34236">
    <property type="entry name" value="DIMETHYL SULFOXIDE REDUCTASE TRANSCRIPTIONAL ACTIVATOR"/>
    <property type="match status" value="1"/>
</dbReference>
<gene>
    <name evidence="5" type="ORF">GRX03_09670</name>
</gene>
<dbReference type="Pfam" id="PF04967">
    <property type="entry name" value="HTH_10"/>
    <property type="match status" value="1"/>
</dbReference>
<dbReference type="OrthoDB" id="194393at2157"/>
<name>A0A6B0T9F2_9EURY</name>
<comment type="caution">
    <text evidence="5">The sequence shown here is derived from an EMBL/GenBank/DDBJ whole genome shotgun (WGS) entry which is preliminary data.</text>
</comment>
<evidence type="ECO:0000256" key="2">
    <source>
        <dbReference type="ARBA" id="ARBA00023163"/>
    </source>
</evidence>
<keyword evidence="1" id="KW-0805">Transcription regulation</keyword>
<keyword evidence="2" id="KW-0804">Transcription</keyword>
<dbReference type="Gene3D" id="1.10.10.10">
    <property type="entry name" value="Winged helix-like DNA-binding domain superfamily/Winged helix DNA-binding domain"/>
    <property type="match status" value="1"/>
</dbReference>
<keyword evidence="6" id="KW-1185">Reference proteome</keyword>